<dbReference type="Proteomes" id="UP000806528">
    <property type="component" value="Unassembled WGS sequence"/>
</dbReference>
<dbReference type="SUPFAM" id="SSF53448">
    <property type="entry name" value="Nucleotide-diphospho-sugar transferases"/>
    <property type="match status" value="1"/>
</dbReference>
<gene>
    <name evidence="3" type="ORF">IDM40_25455</name>
</gene>
<protein>
    <recommendedName>
        <fullName evidence="5">Glycosyl transferase family 2</fullName>
    </recommendedName>
</protein>
<accession>A0ABR9PDW5</accession>
<feature type="coiled-coil region" evidence="1">
    <location>
        <begin position="418"/>
        <end position="445"/>
    </location>
</feature>
<sequence length="457" mass="48753">MTATREAPDGGGIAPLGDRPGVTVVVPVHCGPGSCDTDPLAQIVDRARERIVPGEDVGILVCTTASPEVCAQACPEAFAERPDPHGVRILAMPGPVHRWELVRAGLAAAAGDVVLLARADALPEREEVDGHVRAHLAEHAAVVVGGVTAAAATGGPRPDHLRDRYPDGTVSHRRDLLTGVGVGDTRAPEELLHRLLQFGAALVPGPGSEAVEKSGGGRRDDAGGRDADLEHRVPWHPARRARPGRLWEVPFVDVVVDASRASADEVRLTTDLLLGGADRDLRLTLVGPWGARDRATADTVRLLREVYRYEPRVHMADHVPAPVPGAPFRLTLPAGAEPAHDAIRSLTKTADEHAAGRLVLPCGDRGSLRWERTAALARARLTGGGEDGIASPWTSCTVDAGVALEQGPPWPADGPDRTRTARREAKNLREDALRWERRIRALTRGRAARLVLGRRPD</sequence>
<name>A0ABR9PDW5_9ACTN</name>
<dbReference type="EMBL" id="JADBGI010000032">
    <property type="protein sequence ID" value="MBE3002018.1"/>
    <property type="molecule type" value="Genomic_DNA"/>
</dbReference>
<keyword evidence="4" id="KW-1185">Reference proteome</keyword>
<evidence type="ECO:0000313" key="3">
    <source>
        <dbReference type="EMBL" id="MBE3002018.1"/>
    </source>
</evidence>
<reference evidence="3 4" key="1">
    <citation type="submission" date="2020-09" db="EMBL/GenBank/DDBJ databases">
        <title>Diversity and distribution of actinomycetes associated with coral in the coast of Hainan.</title>
        <authorList>
            <person name="Li F."/>
        </authorList>
    </citation>
    <scope>NUCLEOTIDE SEQUENCE [LARGE SCALE GENOMIC DNA]</scope>
    <source>
        <strain evidence="3 4">HNM0947</strain>
    </source>
</reference>
<evidence type="ECO:0008006" key="5">
    <source>
        <dbReference type="Google" id="ProtNLM"/>
    </source>
</evidence>
<comment type="caution">
    <text evidence="3">The sequence shown here is derived from an EMBL/GenBank/DDBJ whole genome shotgun (WGS) entry which is preliminary data.</text>
</comment>
<evidence type="ECO:0000313" key="4">
    <source>
        <dbReference type="Proteomes" id="UP000806528"/>
    </source>
</evidence>
<evidence type="ECO:0000256" key="2">
    <source>
        <dbReference type="SAM" id="MobiDB-lite"/>
    </source>
</evidence>
<dbReference type="RefSeq" id="WP_193124604.1">
    <property type="nucleotide sequence ID" value="NZ_JADBGI010000032.1"/>
</dbReference>
<dbReference type="InterPro" id="IPR029044">
    <property type="entry name" value="Nucleotide-diphossugar_trans"/>
</dbReference>
<proteinExistence type="predicted"/>
<evidence type="ECO:0000256" key="1">
    <source>
        <dbReference type="SAM" id="Coils"/>
    </source>
</evidence>
<keyword evidence="1" id="KW-0175">Coiled coil</keyword>
<feature type="compositionally biased region" description="Basic and acidic residues" evidence="2">
    <location>
        <begin position="210"/>
        <end position="228"/>
    </location>
</feature>
<organism evidence="3 4">
    <name type="scientific">Nocardiopsis coralli</name>
    <dbReference type="NCBI Taxonomy" id="2772213"/>
    <lineage>
        <taxon>Bacteria</taxon>
        <taxon>Bacillati</taxon>
        <taxon>Actinomycetota</taxon>
        <taxon>Actinomycetes</taxon>
        <taxon>Streptosporangiales</taxon>
        <taxon>Nocardiopsidaceae</taxon>
        <taxon>Nocardiopsis</taxon>
    </lineage>
</organism>
<feature type="region of interest" description="Disordered" evidence="2">
    <location>
        <begin position="206"/>
        <end position="228"/>
    </location>
</feature>